<dbReference type="Pfam" id="PF08241">
    <property type="entry name" value="Methyltransf_11"/>
    <property type="match status" value="1"/>
</dbReference>
<keyword evidence="3" id="KW-1185">Reference proteome</keyword>
<evidence type="ECO:0000313" key="2">
    <source>
        <dbReference type="EMBL" id="MBB6408810.1"/>
    </source>
</evidence>
<feature type="domain" description="Methyltransferase type 11" evidence="1">
    <location>
        <begin position="50"/>
        <end position="99"/>
    </location>
</feature>
<dbReference type="RefSeq" id="WP_246461241.1">
    <property type="nucleotide sequence ID" value="NZ_JACHEF010000001.1"/>
</dbReference>
<evidence type="ECO:0000259" key="1">
    <source>
        <dbReference type="Pfam" id="PF08241"/>
    </source>
</evidence>
<comment type="caution">
    <text evidence="2">The sequence shown here is derived from an EMBL/GenBank/DDBJ whole genome shotgun (WGS) entry which is preliminary data.</text>
</comment>
<gene>
    <name evidence="2" type="ORF">HNQ71_001454</name>
</gene>
<dbReference type="EMBL" id="JACHEF010000001">
    <property type="protein sequence ID" value="MBB6408810.1"/>
    <property type="molecule type" value="Genomic_DNA"/>
</dbReference>
<keyword evidence="2" id="KW-0489">Methyltransferase</keyword>
<sequence>MANAIREVVATAKTLVDFVNTSEARRLRILDINGSSLSATLSVLPLYTRADYPSVDMQSMPYEDDQFDLVLHSDTLEHVPFPIEALRECGRVLSDDGCLCYTVPTIVGRLTRDREGLPPSYHGDSNQGGYDFMVHTEFGADAWTFPIRAGFTSVNINTVSYPDATAITARKKLFIR</sequence>
<dbReference type="InterPro" id="IPR013216">
    <property type="entry name" value="Methyltransf_11"/>
</dbReference>
<dbReference type="GO" id="GO:0008757">
    <property type="term" value="F:S-adenosylmethionine-dependent methyltransferase activity"/>
    <property type="evidence" value="ECO:0007669"/>
    <property type="project" value="InterPro"/>
</dbReference>
<name>A0A841PD83_9HYPH</name>
<dbReference type="GO" id="GO:0032259">
    <property type="term" value="P:methylation"/>
    <property type="evidence" value="ECO:0007669"/>
    <property type="project" value="UniProtKB-KW"/>
</dbReference>
<dbReference type="Proteomes" id="UP000556329">
    <property type="component" value="Unassembled WGS sequence"/>
</dbReference>
<reference evidence="2 3" key="1">
    <citation type="submission" date="2020-08" db="EMBL/GenBank/DDBJ databases">
        <title>Genomic Encyclopedia of Type Strains, Phase IV (KMG-IV): sequencing the most valuable type-strain genomes for metagenomic binning, comparative biology and taxonomic classification.</title>
        <authorList>
            <person name="Goeker M."/>
        </authorList>
    </citation>
    <scope>NUCLEOTIDE SEQUENCE [LARGE SCALE GENOMIC DNA]</scope>
    <source>
        <strain evidence="2 3">DSM 100039</strain>
    </source>
</reference>
<proteinExistence type="predicted"/>
<dbReference type="SUPFAM" id="SSF53335">
    <property type="entry name" value="S-adenosyl-L-methionine-dependent methyltransferases"/>
    <property type="match status" value="1"/>
</dbReference>
<dbReference type="InterPro" id="IPR029063">
    <property type="entry name" value="SAM-dependent_MTases_sf"/>
</dbReference>
<organism evidence="2 3">
    <name type="scientific">Mesorhizobium sangaii</name>
    <dbReference type="NCBI Taxonomy" id="505389"/>
    <lineage>
        <taxon>Bacteria</taxon>
        <taxon>Pseudomonadati</taxon>
        <taxon>Pseudomonadota</taxon>
        <taxon>Alphaproteobacteria</taxon>
        <taxon>Hyphomicrobiales</taxon>
        <taxon>Phyllobacteriaceae</taxon>
        <taxon>Mesorhizobium</taxon>
    </lineage>
</organism>
<accession>A0A841PD83</accession>
<evidence type="ECO:0000313" key="3">
    <source>
        <dbReference type="Proteomes" id="UP000556329"/>
    </source>
</evidence>
<dbReference type="AlphaFoldDB" id="A0A841PD83"/>
<protein>
    <submittedName>
        <fullName evidence="2">SAM-dependent methyltransferase</fullName>
    </submittedName>
</protein>
<keyword evidence="2" id="KW-0808">Transferase</keyword>
<dbReference type="Gene3D" id="3.40.50.150">
    <property type="entry name" value="Vaccinia Virus protein VP39"/>
    <property type="match status" value="1"/>
</dbReference>